<evidence type="ECO:0000313" key="2">
    <source>
        <dbReference type="EMBL" id="SVD93934.1"/>
    </source>
</evidence>
<reference evidence="2" key="1">
    <citation type="submission" date="2018-05" db="EMBL/GenBank/DDBJ databases">
        <authorList>
            <person name="Lanie J.A."/>
            <person name="Ng W.-L."/>
            <person name="Kazmierczak K.M."/>
            <person name="Andrzejewski T.M."/>
            <person name="Davidsen T.M."/>
            <person name="Wayne K.J."/>
            <person name="Tettelin H."/>
            <person name="Glass J.I."/>
            <person name="Rusch D."/>
            <person name="Podicherti R."/>
            <person name="Tsui H.-C.T."/>
            <person name="Winkler M.E."/>
        </authorList>
    </citation>
    <scope>NUCLEOTIDE SEQUENCE</scope>
</reference>
<proteinExistence type="predicted"/>
<dbReference type="PANTHER" id="PTHR38016">
    <property type="entry name" value="UNNAMED PRODUCT"/>
    <property type="match status" value="1"/>
</dbReference>
<dbReference type="Pfam" id="PF18599">
    <property type="entry name" value="LCIB_C_CA"/>
    <property type="match status" value="1"/>
</dbReference>
<dbReference type="PANTHER" id="PTHR38016:SF1">
    <property type="entry name" value="LIMITING CO2-INDUCIBLE PROTEIN B_C BETA CARBONYIC ANHYDRASE DOMAIN-CONTAINING PROTEIN"/>
    <property type="match status" value="1"/>
</dbReference>
<dbReference type="InterPro" id="IPR040703">
    <property type="entry name" value="LCIB/C_CA"/>
</dbReference>
<organism evidence="2">
    <name type="scientific">marine metagenome</name>
    <dbReference type="NCBI Taxonomy" id="408172"/>
    <lineage>
        <taxon>unclassified sequences</taxon>
        <taxon>metagenomes</taxon>
        <taxon>ecological metagenomes</taxon>
    </lineage>
</organism>
<evidence type="ECO:0000259" key="1">
    <source>
        <dbReference type="Pfam" id="PF18599"/>
    </source>
</evidence>
<protein>
    <recommendedName>
        <fullName evidence="1">Limiting CO2-inducible protein B/C beta carbonyic anhydrase domain-containing protein</fullName>
    </recommendedName>
</protein>
<dbReference type="EMBL" id="UINC01183264">
    <property type="protein sequence ID" value="SVD93934.1"/>
    <property type="molecule type" value="Genomic_DNA"/>
</dbReference>
<gene>
    <name evidence="2" type="ORF">METZ01_LOCUS446788</name>
</gene>
<sequence>MNDIIEELRQCFPKTVIGSEFFDQLNQMLGGQHGFTPDNTRFAEGACCDEINEPELQLLQKHWGERFKFGGLAGYCHGGRTGLGAVSHHVPEEGGQKNLLLVAGPHIGWHDGEWGKVPREGQAEITTSCGALMAIMGADYDNLKSKDMDPLDAQQFNV</sequence>
<dbReference type="AlphaFoldDB" id="A0A382ZEH3"/>
<accession>A0A382ZEH3</accession>
<feature type="non-terminal residue" evidence="2">
    <location>
        <position position="158"/>
    </location>
</feature>
<feature type="domain" description="Limiting CO2-inducible protein B/C beta carbonyic anhydrase" evidence="1">
    <location>
        <begin position="23"/>
        <end position="155"/>
    </location>
</feature>
<name>A0A382ZEH3_9ZZZZ</name>